<evidence type="ECO:0000256" key="3">
    <source>
        <dbReference type="ARBA" id="ARBA00023125"/>
    </source>
</evidence>
<keyword evidence="5" id="KW-0540">Nuclease</keyword>
<accession>A0A2N8PU25</accession>
<dbReference type="AlphaFoldDB" id="A0A2N8PU25"/>
<evidence type="ECO:0000256" key="1">
    <source>
        <dbReference type="ARBA" id="ARBA00010923"/>
    </source>
</evidence>
<dbReference type="PANTHER" id="PTHR30408">
    <property type="entry name" value="TYPE-1 RESTRICTION ENZYME ECOKI SPECIFICITY PROTEIN"/>
    <property type="match status" value="1"/>
</dbReference>
<dbReference type="PANTHER" id="PTHR30408:SF12">
    <property type="entry name" value="TYPE I RESTRICTION ENZYME MJAVIII SPECIFICITY SUBUNIT"/>
    <property type="match status" value="1"/>
</dbReference>
<evidence type="ECO:0000313" key="5">
    <source>
        <dbReference type="EMBL" id="RVU92642.1"/>
    </source>
</evidence>
<feature type="domain" description="Type I restriction modification DNA specificity" evidence="4">
    <location>
        <begin position="17"/>
        <end position="169"/>
    </location>
</feature>
<keyword evidence="3" id="KW-0238">DNA-binding</keyword>
<organism evidence="5 6">
    <name type="scientific">Enterococcus avium</name>
    <name type="common">Streptococcus avium</name>
    <dbReference type="NCBI Taxonomy" id="33945"/>
    <lineage>
        <taxon>Bacteria</taxon>
        <taxon>Bacillati</taxon>
        <taxon>Bacillota</taxon>
        <taxon>Bacilli</taxon>
        <taxon>Lactobacillales</taxon>
        <taxon>Enterococcaceae</taxon>
        <taxon>Enterococcus</taxon>
    </lineage>
</organism>
<dbReference type="Pfam" id="PF01420">
    <property type="entry name" value="Methylase_S"/>
    <property type="match status" value="2"/>
</dbReference>
<dbReference type="Gene3D" id="3.90.220.20">
    <property type="entry name" value="DNA methylase specificity domains"/>
    <property type="match status" value="2"/>
</dbReference>
<comment type="caution">
    <text evidence="5">The sequence shown here is derived from an EMBL/GenBank/DDBJ whole genome shotgun (WGS) entry which is preliminary data.</text>
</comment>
<dbReference type="GO" id="GO:0003677">
    <property type="term" value="F:DNA binding"/>
    <property type="evidence" value="ECO:0007669"/>
    <property type="project" value="UniProtKB-KW"/>
</dbReference>
<keyword evidence="5" id="KW-0378">Hydrolase</keyword>
<keyword evidence="2" id="KW-0680">Restriction system</keyword>
<sequence length="383" mass="44188">MENKKQPEVRFAKYKGEWKEKNLSEVVDVRSGRDYKHLKSGDIPVYGTGGYMLSVNEALSHDKDAIGIGRKGTIDKPYILYSPFWTVDTLFYAIPRERFDLNFVFGIFQQINWKKKDESTGVPSLSKITINSVKVDVPDFEEQKKIGSLFKKIDADISLHQQELTTLKQTKQGFLQKMFPKEGEKVPEVRFPGFTDDWEQRKLADLAEYYDGTHQTPKYTKSGVPFVSVENINNIKRTDKYISEEDFENQFKIKPQKDDILMTRITAGVIGDTTIVPDNNPLAYYVSLALIRPKKIMASYLEKYIGSNQFKEELHKRIIHTAFPKKINLGEIGQCIVSCPCNDSEQEKIGSFFKQLDKTITLHQRELELLQLTKKAFLQKLFV</sequence>
<dbReference type="REBASE" id="628865">
    <property type="entry name" value="S.Eav180I"/>
</dbReference>
<protein>
    <submittedName>
        <fullName evidence="5">Restriction endonuclease subunit S</fullName>
    </submittedName>
</protein>
<evidence type="ECO:0000313" key="6">
    <source>
        <dbReference type="Proteomes" id="UP000288388"/>
    </source>
</evidence>
<dbReference type="GO" id="GO:0004519">
    <property type="term" value="F:endonuclease activity"/>
    <property type="evidence" value="ECO:0007669"/>
    <property type="project" value="UniProtKB-KW"/>
</dbReference>
<dbReference type="InterPro" id="IPR044946">
    <property type="entry name" value="Restrct_endonuc_typeI_TRD_sf"/>
</dbReference>
<reference evidence="5 6" key="1">
    <citation type="submission" date="2018-12" db="EMBL/GenBank/DDBJ databases">
        <title>A novel vanA-carrying plasmid in a clinical isolate of Enterococcus avium.</title>
        <authorList>
            <person name="Bernasconi O.J."/>
            <person name="Luzzaro F."/>
            <person name="Endimiani A."/>
        </authorList>
    </citation>
    <scope>NUCLEOTIDE SEQUENCE [LARGE SCALE GENOMIC DNA]</scope>
    <source>
        <strain evidence="5 6">LC0559/18</strain>
    </source>
</reference>
<gene>
    <name evidence="5" type="ORF">EK398_19315</name>
</gene>
<dbReference type="GO" id="GO:0009307">
    <property type="term" value="P:DNA restriction-modification system"/>
    <property type="evidence" value="ECO:0007669"/>
    <property type="project" value="UniProtKB-KW"/>
</dbReference>
<name>A0A2N8PU25_ENTAV</name>
<feature type="domain" description="Type I restriction modification DNA specificity" evidence="4">
    <location>
        <begin position="196"/>
        <end position="370"/>
    </location>
</feature>
<dbReference type="EMBL" id="RYZS01000002">
    <property type="protein sequence ID" value="RVU92642.1"/>
    <property type="molecule type" value="Genomic_DNA"/>
</dbReference>
<evidence type="ECO:0000259" key="4">
    <source>
        <dbReference type="Pfam" id="PF01420"/>
    </source>
</evidence>
<dbReference type="InterPro" id="IPR000055">
    <property type="entry name" value="Restrct_endonuc_typeI_TRD"/>
</dbReference>
<keyword evidence="5" id="KW-0255">Endonuclease</keyword>
<dbReference type="SUPFAM" id="SSF116734">
    <property type="entry name" value="DNA methylase specificity domain"/>
    <property type="match status" value="2"/>
</dbReference>
<dbReference type="Gene3D" id="1.10.287.1120">
    <property type="entry name" value="Bipartite methylase S protein"/>
    <property type="match status" value="1"/>
</dbReference>
<comment type="similarity">
    <text evidence="1">Belongs to the type-I restriction system S methylase family.</text>
</comment>
<dbReference type="Proteomes" id="UP000288388">
    <property type="component" value="Unassembled WGS sequence"/>
</dbReference>
<proteinExistence type="inferred from homology"/>
<dbReference type="RefSeq" id="WP_102873230.1">
    <property type="nucleotide sequence ID" value="NZ_JBPFKW010000301.1"/>
</dbReference>
<dbReference type="CDD" id="cd17288">
    <property type="entry name" value="RMtype1_S_LlaAI06ORF1089P_TRD1-CR1_like"/>
    <property type="match status" value="1"/>
</dbReference>
<evidence type="ECO:0000256" key="2">
    <source>
        <dbReference type="ARBA" id="ARBA00022747"/>
    </source>
</evidence>
<dbReference type="InterPro" id="IPR052021">
    <property type="entry name" value="Type-I_RS_S_subunit"/>
</dbReference>